<dbReference type="SUPFAM" id="SSF53955">
    <property type="entry name" value="Lysozyme-like"/>
    <property type="match status" value="1"/>
</dbReference>
<accession>A0ABV0M6S2</accession>
<keyword evidence="2" id="KW-1185">Reference proteome</keyword>
<dbReference type="EMBL" id="JBEAAL010000019">
    <property type="protein sequence ID" value="MEQ1407572.1"/>
    <property type="molecule type" value="Genomic_DNA"/>
</dbReference>
<protein>
    <recommendedName>
        <fullName evidence="3">Glycoside hydrolase family 19 catalytic domain-containing protein</fullName>
    </recommendedName>
</protein>
<evidence type="ECO:0008006" key="3">
    <source>
        <dbReference type="Google" id="ProtNLM"/>
    </source>
</evidence>
<name>A0ABV0M6S2_9HYPH</name>
<proteinExistence type="predicted"/>
<sequence length="156" mass="17950">MLGTAFHETARTMQPVRETLAPTDDKAIAILENAWRRGRLSWVSNPYWRRDPGGQTWLGRGLVQLTHRRNYEKLSRVTGMDLVTDPSVTMRMDVALRIMFLGMEQGIFTGHRLEQFFLGPKEDWLNGRRIINGIERAPQLADYGRAFYSCISYTTG</sequence>
<gene>
    <name evidence="1" type="ORF">ABK249_21855</name>
</gene>
<dbReference type="Proteomes" id="UP001496627">
    <property type="component" value="Unassembled WGS sequence"/>
</dbReference>
<comment type="caution">
    <text evidence="1">The sequence shown here is derived from an EMBL/GenBank/DDBJ whole genome shotgun (WGS) entry which is preliminary data.</text>
</comment>
<evidence type="ECO:0000313" key="1">
    <source>
        <dbReference type="EMBL" id="MEQ1407572.1"/>
    </source>
</evidence>
<reference evidence="1 2" key="1">
    <citation type="submission" date="2024-05" db="EMBL/GenBank/DDBJ databases">
        <title>Neorhizobium sp. Rsf11, a plant growth promoting and heavy metal resistant PAH-degrader.</title>
        <authorList>
            <person name="Golubev S.N."/>
            <person name="Muratova A.Y."/>
            <person name="Markelova M.I."/>
        </authorList>
    </citation>
    <scope>NUCLEOTIDE SEQUENCE [LARGE SCALE GENOMIC DNA]</scope>
    <source>
        <strain evidence="1 2">Rsf11</strain>
    </source>
</reference>
<dbReference type="Gene3D" id="1.10.530.10">
    <property type="match status" value="1"/>
</dbReference>
<evidence type="ECO:0000313" key="2">
    <source>
        <dbReference type="Proteomes" id="UP001496627"/>
    </source>
</evidence>
<dbReference type="InterPro" id="IPR023346">
    <property type="entry name" value="Lysozyme-like_dom_sf"/>
</dbReference>
<organism evidence="1 2">
    <name type="scientific">Neorhizobium phenanthreniclasticum</name>
    <dbReference type="NCBI Taxonomy" id="3157917"/>
    <lineage>
        <taxon>Bacteria</taxon>
        <taxon>Pseudomonadati</taxon>
        <taxon>Pseudomonadota</taxon>
        <taxon>Alphaproteobacteria</taxon>
        <taxon>Hyphomicrobiales</taxon>
        <taxon>Rhizobiaceae</taxon>
        <taxon>Rhizobium/Agrobacterium group</taxon>
        <taxon>Neorhizobium</taxon>
    </lineage>
</organism>
<dbReference type="RefSeq" id="WP_348863990.1">
    <property type="nucleotide sequence ID" value="NZ_JBEAAL010000019.1"/>
</dbReference>